<gene>
    <name evidence="2" type="ORF">NCTC11532_02877</name>
</gene>
<feature type="transmembrane region" description="Helical" evidence="1">
    <location>
        <begin position="34"/>
        <end position="54"/>
    </location>
</feature>
<dbReference type="EMBL" id="UGPB01000001">
    <property type="protein sequence ID" value="STY31396.1"/>
    <property type="molecule type" value="Genomic_DNA"/>
</dbReference>
<keyword evidence="1" id="KW-1133">Transmembrane helix</keyword>
<feature type="transmembrane region" description="Helical" evidence="1">
    <location>
        <begin position="60"/>
        <end position="80"/>
    </location>
</feature>
<sequence>MRLAKSKENSRKQRHSACIAWTTFCEDMNKPSSILITIIFQLCIALICFTGFILDPLIGVIVVLIYFLFIGTLLTYFFLLKFRT</sequence>
<dbReference type="AlphaFoldDB" id="A0A378LVC7"/>
<reference evidence="2 3" key="1">
    <citation type="submission" date="2018-06" db="EMBL/GenBank/DDBJ databases">
        <authorList>
            <consortium name="Pathogen Informatics"/>
            <person name="Doyle S."/>
        </authorList>
    </citation>
    <scope>NUCLEOTIDE SEQUENCE [LARGE SCALE GENOMIC DNA]</scope>
    <source>
        <strain evidence="2 3">NCTC11532</strain>
    </source>
</reference>
<name>A0A378LVC7_9GAMM</name>
<keyword evidence="1" id="KW-0472">Membrane</keyword>
<evidence type="ECO:0000313" key="2">
    <source>
        <dbReference type="EMBL" id="STY31396.1"/>
    </source>
</evidence>
<accession>A0A378LVC7</accession>
<keyword evidence="3" id="KW-1185">Reference proteome</keyword>
<organism evidence="2 3">
    <name type="scientific">Legionella wadsworthii</name>
    <dbReference type="NCBI Taxonomy" id="28088"/>
    <lineage>
        <taxon>Bacteria</taxon>
        <taxon>Pseudomonadati</taxon>
        <taxon>Pseudomonadota</taxon>
        <taxon>Gammaproteobacteria</taxon>
        <taxon>Legionellales</taxon>
        <taxon>Legionellaceae</taxon>
        <taxon>Legionella</taxon>
    </lineage>
</organism>
<protein>
    <submittedName>
        <fullName evidence="2">Uncharacterized protein</fullName>
    </submittedName>
</protein>
<proteinExistence type="predicted"/>
<keyword evidence="1" id="KW-0812">Transmembrane</keyword>
<dbReference type="Proteomes" id="UP000255297">
    <property type="component" value="Unassembled WGS sequence"/>
</dbReference>
<evidence type="ECO:0000256" key="1">
    <source>
        <dbReference type="SAM" id="Phobius"/>
    </source>
</evidence>
<evidence type="ECO:0000313" key="3">
    <source>
        <dbReference type="Proteomes" id="UP000255297"/>
    </source>
</evidence>